<dbReference type="Pfam" id="PF17660">
    <property type="entry name" value="BTRD1"/>
    <property type="match status" value="5"/>
</dbReference>
<dbReference type="EMBL" id="JAPQKI010000006">
    <property type="protein sequence ID" value="KAJ5094886.1"/>
    <property type="molecule type" value="Genomic_DNA"/>
</dbReference>
<accession>A0A9W9F7D2</accession>
<gene>
    <name evidence="2" type="ORF">N7532_007177</name>
    <name evidence="3" type="ORF">N7532_007221</name>
</gene>
<keyword evidence="1" id="KW-0732">Signal</keyword>
<proteinExistence type="predicted"/>
<protein>
    <submittedName>
        <fullName evidence="2">Uncharacterized protein</fullName>
    </submittedName>
</protein>
<evidence type="ECO:0000313" key="4">
    <source>
        <dbReference type="Proteomes" id="UP001149074"/>
    </source>
</evidence>
<feature type="signal peptide" evidence="1">
    <location>
        <begin position="1"/>
        <end position="20"/>
    </location>
</feature>
<evidence type="ECO:0000313" key="3">
    <source>
        <dbReference type="EMBL" id="KAJ5094930.1"/>
    </source>
</evidence>
<dbReference type="RefSeq" id="XP_056473036.1">
    <property type="nucleotide sequence ID" value="XM_056619670.1"/>
</dbReference>
<name>A0A9W9F7D2_9EURO</name>
<keyword evidence="4" id="KW-1185">Reference proteome</keyword>
<organism evidence="2 4">
    <name type="scientific">Penicillium argentinense</name>
    <dbReference type="NCBI Taxonomy" id="1131581"/>
    <lineage>
        <taxon>Eukaryota</taxon>
        <taxon>Fungi</taxon>
        <taxon>Dikarya</taxon>
        <taxon>Ascomycota</taxon>
        <taxon>Pezizomycotina</taxon>
        <taxon>Eurotiomycetes</taxon>
        <taxon>Eurotiomycetidae</taxon>
        <taxon>Eurotiales</taxon>
        <taxon>Aspergillaceae</taxon>
        <taxon>Penicillium</taxon>
    </lineage>
</organism>
<feature type="chain" id="PRO_5041115595" evidence="1">
    <location>
        <begin position="21"/>
        <end position="274"/>
    </location>
</feature>
<reference evidence="2" key="2">
    <citation type="journal article" date="2023" name="IMA Fungus">
        <title>Comparative genomic study of the Penicillium genus elucidates a diverse pangenome and 15 lateral gene transfer events.</title>
        <authorList>
            <person name="Petersen C."/>
            <person name="Sorensen T."/>
            <person name="Nielsen M.R."/>
            <person name="Sondergaard T.E."/>
            <person name="Sorensen J.L."/>
            <person name="Fitzpatrick D.A."/>
            <person name="Frisvad J.C."/>
            <person name="Nielsen K.L."/>
        </authorList>
    </citation>
    <scope>NUCLEOTIDE SEQUENCE</scope>
    <source>
        <strain evidence="2">IBT 30761</strain>
    </source>
</reference>
<sequence>MMKSLLPCALAVLSAVCAQANEWHAYYRLTPDAYQKKFDEMVGQGYRLNSVSGYEHDGQPNFAVIFEKKPSAPWQSYSGLSFKAHDEKFNELQAQGYHVAQVNGYTIDDKDYYAAVWDKSPVIAWQSRTGMSESGMQAYFNEYARQGYKLTHLSGYEVANETRFATVWEKANEKAAWWSQANLTSDEYQATFDKLKSEGYQAVDIDGYQVNGTVFYAGIWEKTPSRASITRYDLDSSTFQADFNQYRAQGYVLRTFSGYNVGKDDRYAAIWVKP</sequence>
<dbReference type="InterPro" id="IPR049511">
    <property type="entry name" value="PGH-like_rpt"/>
</dbReference>
<evidence type="ECO:0000313" key="2">
    <source>
        <dbReference type="EMBL" id="KAJ5094886.1"/>
    </source>
</evidence>
<evidence type="ECO:0000256" key="1">
    <source>
        <dbReference type="SAM" id="SignalP"/>
    </source>
</evidence>
<dbReference type="GeneID" id="81358649"/>
<dbReference type="Proteomes" id="UP001149074">
    <property type="component" value="Unassembled WGS sequence"/>
</dbReference>
<reference evidence="2" key="1">
    <citation type="submission" date="2022-11" db="EMBL/GenBank/DDBJ databases">
        <authorList>
            <person name="Petersen C."/>
        </authorList>
    </citation>
    <scope>NUCLEOTIDE SEQUENCE</scope>
    <source>
        <strain evidence="2">IBT 30761</strain>
    </source>
</reference>
<dbReference type="EMBL" id="JAPQKI010000006">
    <property type="protein sequence ID" value="KAJ5094930.1"/>
    <property type="molecule type" value="Genomic_DNA"/>
</dbReference>
<dbReference type="OrthoDB" id="4345568at2759"/>
<comment type="caution">
    <text evidence="2">The sequence shown here is derived from an EMBL/GenBank/DDBJ whole genome shotgun (WGS) entry which is preliminary data.</text>
</comment>
<dbReference type="AlphaFoldDB" id="A0A9W9F7D2"/>